<dbReference type="EMBL" id="CAJOBA010047927">
    <property type="protein sequence ID" value="CAF4206875.1"/>
    <property type="molecule type" value="Genomic_DNA"/>
</dbReference>
<organism evidence="2 3">
    <name type="scientific">Didymodactylos carnosus</name>
    <dbReference type="NCBI Taxonomy" id="1234261"/>
    <lineage>
        <taxon>Eukaryota</taxon>
        <taxon>Metazoa</taxon>
        <taxon>Spiralia</taxon>
        <taxon>Gnathifera</taxon>
        <taxon>Rotifera</taxon>
        <taxon>Eurotatoria</taxon>
        <taxon>Bdelloidea</taxon>
        <taxon>Philodinida</taxon>
        <taxon>Philodinidae</taxon>
        <taxon>Didymodactylos</taxon>
    </lineage>
</organism>
<comment type="caution">
    <text evidence="2">The sequence shown here is derived from an EMBL/GenBank/DDBJ whole genome shotgun (WGS) entry which is preliminary data.</text>
</comment>
<dbReference type="EMBL" id="CAJNOK010026202">
    <property type="protein sequence ID" value="CAF1399466.1"/>
    <property type="molecule type" value="Genomic_DNA"/>
</dbReference>
<dbReference type="AlphaFoldDB" id="A0A8S2S6Y6"/>
<dbReference type="Proteomes" id="UP000677228">
    <property type="component" value="Unassembled WGS sequence"/>
</dbReference>
<sequence length="189" mass="21541">HCPNETNCQTLDVHILNIITKLIIQKASNNGNKTTRTHNNNNNSQTTMDTVRNISVENVCSVINEVNEVVERTTKMEYQFIKSCGRFFGYLPPEEIVLSRSSQITTVKRSKQAFAYYVPIHESLFRILCKDEMISLLVENIKQQQQQATKDKDLIREAAYGQNVNTNSFLLQLYTDGVSLTNPIGPKKD</sequence>
<dbReference type="Proteomes" id="UP000682733">
    <property type="component" value="Unassembled WGS sequence"/>
</dbReference>
<name>A0A8S2S6Y6_9BILA</name>
<protein>
    <submittedName>
        <fullName evidence="2">Uncharacterized protein</fullName>
    </submittedName>
</protein>
<gene>
    <name evidence="1" type="ORF">OVA965_LOCUS32974</name>
    <name evidence="2" type="ORF">TMI583_LOCUS33847</name>
</gene>
<proteinExistence type="predicted"/>
<feature type="non-terminal residue" evidence="2">
    <location>
        <position position="1"/>
    </location>
</feature>
<evidence type="ECO:0000313" key="3">
    <source>
        <dbReference type="Proteomes" id="UP000682733"/>
    </source>
</evidence>
<evidence type="ECO:0000313" key="1">
    <source>
        <dbReference type="EMBL" id="CAF1399466.1"/>
    </source>
</evidence>
<reference evidence="2" key="1">
    <citation type="submission" date="2021-02" db="EMBL/GenBank/DDBJ databases">
        <authorList>
            <person name="Nowell W R."/>
        </authorList>
    </citation>
    <scope>NUCLEOTIDE SEQUENCE</scope>
</reference>
<accession>A0A8S2S6Y6</accession>
<evidence type="ECO:0000313" key="2">
    <source>
        <dbReference type="EMBL" id="CAF4206875.1"/>
    </source>
</evidence>